<gene>
    <name evidence="2" type="ORF">BTO22_05830</name>
</gene>
<accession>A0A2S7XCQ9</accession>
<proteinExistence type="predicted"/>
<evidence type="ECO:0000259" key="1">
    <source>
        <dbReference type="Pfam" id="PF23947"/>
    </source>
</evidence>
<dbReference type="EMBL" id="MSCO01000001">
    <property type="protein sequence ID" value="PQJ89130.1"/>
    <property type="molecule type" value="Genomic_DNA"/>
</dbReference>
<name>A0A2S7XCQ9_9GAMM</name>
<evidence type="ECO:0000313" key="3">
    <source>
        <dbReference type="Proteomes" id="UP000239263"/>
    </source>
</evidence>
<comment type="caution">
    <text evidence="2">The sequence shown here is derived from an EMBL/GenBank/DDBJ whole genome shotgun (WGS) entry which is preliminary data.</text>
</comment>
<dbReference type="Pfam" id="PF23947">
    <property type="entry name" value="DUF7281"/>
    <property type="match status" value="1"/>
</dbReference>
<dbReference type="AlphaFoldDB" id="A0A2S7XCQ9"/>
<evidence type="ECO:0000313" key="2">
    <source>
        <dbReference type="EMBL" id="PQJ89130.1"/>
    </source>
</evidence>
<organism evidence="2 3">
    <name type="scientific">Aliivibrio sifiae</name>
    <dbReference type="NCBI Taxonomy" id="566293"/>
    <lineage>
        <taxon>Bacteria</taxon>
        <taxon>Pseudomonadati</taxon>
        <taxon>Pseudomonadota</taxon>
        <taxon>Gammaproteobacteria</taxon>
        <taxon>Vibrionales</taxon>
        <taxon>Vibrionaceae</taxon>
        <taxon>Aliivibrio</taxon>
    </lineage>
</organism>
<dbReference type="InterPro" id="IPR055705">
    <property type="entry name" value="DUF7281"/>
</dbReference>
<dbReference type="OrthoDB" id="8564671at2"/>
<protein>
    <recommendedName>
        <fullName evidence="1">DUF7281 domain-containing protein</fullName>
    </recommendedName>
</protein>
<dbReference type="RefSeq" id="WP_105054672.1">
    <property type="nucleotide sequence ID" value="NZ_CAWNRT010000001.1"/>
</dbReference>
<reference evidence="2 3" key="1">
    <citation type="submission" date="2016-12" db="EMBL/GenBank/DDBJ databases">
        <title>Diversity of luminous bacteria.</title>
        <authorList>
            <person name="Yoshizawa S."/>
            <person name="Kogure K."/>
        </authorList>
    </citation>
    <scope>NUCLEOTIDE SEQUENCE [LARGE SCALE GENOMIC DNA]</scope>
    <source>
        <strain evidence="2 3">ATCC 33715</strain>
    </source>
</reference>
<sequence>MNIKVTMLAKKIVTLRLRMFSVSKASDQLVNETGIEHYKSNGQYVIKHSELSEIERYYDELLGASLRSFTYESNRIDASKVSKDEKSAKGGVFEALLSIVPLCDLHLTSGIIPKGIKAIISVPFENIVTDKIDKLMVIENSELLVQSSRFIETLPEAWKIDTLLVYRGHGESQKQIKLLLESLKPKAQVGFYFDYDFSGMKLINAYMKYVNCQASIITPSFANKQLKRLTSKENYAKQYIEGTHLLIKTGDSCRDFETVIHQATLNLQSYELSVTQESLIAHDIELLSTPLNWTDVS</sequence>
<dbReference type="Proteomes" id="UP000239263">
    <property type="component" value="Unassembled WGS sequence"/>
</dbReference>
<feature type="domain" description="DUF7281" evidence="1">
    <location>
        <begin position="105"/>
        <end position="286"/>
    </location>
</feature>